<keyword evidence="4" id="KW-0597">Phosphoprotein</keyword>
<dbReference type="Gene3D" id="6.10.250.690">
    <property type="match status" value="1"/>
</dbReference>
<evidence type="ECO:0000259" key="6">
    <source>
        <dbReference type="PROSITE" id="PS50110"/>
    </source>
</evidence>
<dbReference type="PROSITE" id="PS50110">
    <property type="entry name" value="RESPONSE_REGULATORY"/>
    <property type="match status" value="1"/>
</dbReference>
<dbReference type="PANTHER" id="PTHR48111">
    <property type="entry name" value="REGULATOR OF RPOS"/>
    <property type="match status" value="1"/>
</dbReference>
<evidence type="ECO:0000313" key="8">
    <source>
        <dbReference type="EMBL" id="MDQ0359744.1"/>
    </source>
</evidence>
<evidence type="ECO:0000256" key="3">
    <source>
        <dbReference type="ARBA" id="ARBA00023163"/>
    </source>
</evidence>
<proteinExistence type="predicted"/>
<dbReference type="SMART" id="SM00448">
    <property type="entry name" value="REC"/>
    <property type="match status" value="1"/>
</dbReference>
<evidence type="ECO:0000256" key="2">
    <source>
        <dbReference type="ARBA" id="ARBA00023125"/>
    </source>
</evidence>
<evidence type="ECO:0000256" key="4">
    <source>
        <dbReference type="PROSITE-ProRule" id="PRU00169"/>
    </source>
</evidence>
<dbReference type="GO" id="GO:0003677">
    <property type="term" value="F:DNA binding"/>
    <property type="evidence" value="ECO:0007669"/>
    <property type="project" value="UniProtKB-KW"/>
</dbReference>
<organism evidence="8 9">
    <name type="scientific">Breznakia pachnodae</name>
    <dbReference type="NCBI Taxonomy" id="265178"/>
    <lineage>
        <taxon>Bacteria</taxon>
        <taxon>Bacillati</taxon>
        <taxon>Bacillota</taxon>
        <taxon>Erysipelotrichia</taxon>
        <taxon>Erysipelotrichales</taxon>
        <taxon>Erysipelotrichaceae</taxon>
        <taxon>Breznakia</taxon>
    </lineage>
</organism>
<dbReference type="Proteomes" id="UP001230220">
    <property type="component" value="Unassembled WGS sequence"/>
</dbReference>
<dbReference type="InterPro" id="IPR001789">
    <property type="entry name" value="Sig_transdc_resp-reg_receiver"/>
</dbReference>
<feature type="modified residue" description="4-aspartylphosphate" evidence="4">
    <location>
        <position position="52"/>
    </location>
</feature>
<keyword evidence="9" id="KW-1185">Reference proteome</keyword>
<name>A0ABU0DYN0_9FIRM</name>
<reference evidence="8 9" key="1">
    <citation type="submission" date="2023-07" db="EMBL/GenBank/DDBJ databases">
        <title>Genomic Encyclopedia of Type Strains, Phase IV (KMG-IV): sequencing the most valuable type-strain genomes for metagenomic binning, comparative biology and taxonomic classification.</title>
        <authorList>
            <person name="Goeker M."/>
        </authorList>
    </citation>
    <scope>NUCLEOTIDE SEQUENCE [LARGE SCALE GENOMIC DNA]</scope>
    <source>
        <strain evidence="8 9">DSM 16784</strain>
    </source>
</reference>
<evidence type="ECO:0000256" key="5">
    <source>
        <dbReference type="PROSITE-ProRule" id="PRU01091"/>
    </source>
</evidence>
<keyword evidence="2 5" id="KW-0238">DNA-binding</keyword>
<comment type="caution">
    <text evidence="8">The sequence shown here is derived from an EMBL/GenBank/DDBJ whole genome shotgun (WGS) entry which is preliminary data.</text>
</comment>
<sequence>MQTITIVEDEQDIREELTILLESSGYNVNAITDFRDVDKQIFELHSDLVLLDVNLPEEDGYTICRKIRKSLQTPIIFITSLNTPMDELKALSLGGDDYITKPYNIPVMMARINRLLLRNQSTQEDTIEVKGSIVHVLKSTIEYEGKTEELTKNELKILTCLARKPGEIVSRADIIEYLWDTQVYIDDNTLSVNITRLREKLDNLGLENLIQTKRGMGYKI</sequence>
<feature type="domain" description="OmpR/PhoB-type" evidence="7">
    <location>
        <begin position="124"/>
        <end position="220"/>
    </location>
</feature>
<evidence type="ECO:0000313" key="9">
    <source>
        <dbReference type="Proteomes" id="UP001230220"/>
    </source>
</evidence>
<dbReference type="InterPro" id="IPR011006">
    <property type="entry name" value="CheY-like_superfamily"/>
</dbReference>
<dbReference type="EMBL" id="JAUSUR010000001">
    <property type="protein sequence ID" value="MDQ0359744.1"/>
    <property type="molecule type" value="Genomic_DNA"/>
</dbReference>
<accession>A0ABU0DYN0</accession>
<dbReference type="SUPFAM" id="SSF52172">
    <property type="entry name" value="CheY-like"/>
    <property type="match status" value="1"/>
</dbReference>
<dbReference type="CDD" id="cd00383">
    <property type="entry name" value="trans_reg_C"/>
    <property type="match status" value="1"/>
</dbReference>
<dbReference type="InterPro" id="IPR036388">
    <property type="entry name" value="WH-like_DNA-bd_sf"/>
</dbReference>
<feature type="DNA-binding region" description="OmpR/PhoB-type" evidence="5">
    <location>
        <begin position="124"/>
        <end position="220"/>
    </location>
</feature>
<evidence type="ECO:0000259" key="7">
    <source>
        <dbReference type="PROSITE" id="PS51755"/>
    </source>
</evidence>
<dbReference type="PROSITE" id="PS51755">
    <property type="entry name" value="OMPR_PHOB"/>
    <property type="match status" value="1"/>
</dbReference>
<keyword evidence="1" id="KW-0805">Transcription regulation</keyword>
<dbReference type="RefSeq" id="WP_307405119.1">
    <property type="nucleotide sequence ID" value="NZ_JAUSUR010000001.1"/>
</dbReference>
<dbReference type="Pfam" id="PF00486">
    <property type="entry name" value="Trans_reg_C"/>
    <property type="match status" value="1"/>
</dbReference>
<gene>
    <name evidence="8" type="ORF">J2S15_000475</name>
</gene>
<feature type="domain" description="Response regulatory" evidence="6">
    <location>
        <begin position="3"/>
        <end position="116"/>
    </location>
</feature>
<dbReference type="Pfam" id="PF00072">
    <property type="entry name" value="Response_reg"/>
    <property type="match status" value="1"/>
</dbReference>
<dbReference type="InterPro" id="IPR039420">
    <property type="entry name" value="WalR-like"/>
</dbReference>
<dbReference type="InterPro" id="IPR001867">
    <property type="entry name" value="OmpR/PhoB-type_DNA-bd"/>
</dbReference>
<dbReference type="Gene3D" id="3.40.50.2300">
    <property type="match status" value="1"/>
</dbReference>
<protein>
    <submittedName>
        <fullName evidence="8">DNA-binding response OmpR family regulator</fullName>
    </submittedName>
</protein>
<dbReference type="PANTHER" id="PTHR48111:SF43">
    <property type="entry name" value="STAGE 0 SPORULATION PROTEIN A HOMOLOG"/>
    <property type="match status" value="1"/>
</dbReference>
<dbReference type="SMART" id="SM00862">
    <property type="entry name" value="Trans_reg_C"/>
    <property type="match status" value="1"/>
</dbReference>
<evidence type="ECO:0000256" key="1">
    <source>
        <dbReference type="ARBA" id="ARBA00023015"/>
    </source>
</evidence>
<keyword evidence="3" id="KW-0804">Transcription</keyword>
<dbReference type="Gene3D" id="1.10.10.10">
    <property type="entry name" value="Winged helix-like DNA-binding domain superfamily/Winged helix DNA-binding domain"/>
    <property type="match status" value="1"/>
</dbReference>